<accession>A0AAV4LAL6</accession>
<dbReference type="InterPro" id="IPR001550">
    <property type="entry name" value="Transcrpt_antitermin_CS"/>
</dbReference>
<dbReference type="InterPro" id="IPR036634">
    <property type="entry name" value="PRD_sf"/>
</dbReference>
<reference evidence="4" key="1">
    <citation type="journal article" date="2023" name="Int. J. Syst. Evol. Microbiol.">
        <title>Collibacillus ludicampi gen. nov., sp. nov., a new soil bacterium of the family Alicyclobacillaceae.</title>
        <authorList>
            <person name="Jojima T."/>
            <person name="Ioku Y."/>
            <person name="Fukuta Y."/>
            <person name="Shirasaka N."/>
            <person name="Matsumura Y."/>
            <person name="Mori M."/>
        </authorList>
    </citation>
    <scope>NUCLEOTIDE SEQUENCE</scope>
    <source>
        <strain evidence="4">TP075</strain>
    </source>
</reference>
<evidence type="ECO:0000313" key="4">
    <source>
        <dbReference type="EMBL" id="GIM44872.1"/>
    </source>
</evidence>
<organism evidence="4 5">
    <name type="scientific">Collibacillus ludicampi</name>
    <dbReference type="NCBI Taxonomy" id="2771369"/>
    <lineage>
        <taxon>Bacteria</taxon>
        <taxon>Bacillati</taxon>
        <taxon>Bacillota</taxon>
        <taxon>Bacilli</taxon>
        <taxon>Bacillales</taxon>
        <taxon>Alicyclobacillaceae</taxon>
        <taxon>Collibacillus</taxon>
    </lineage>
</organism>
<dbReference type="Gene3D" id="1.10.1790.10">
    <property type="entry name" value="PRD domain"/>
    <property type="match status" value="1"/>
</dbReference>
<dbReference type="InterPro" id="IPR050661">
    <property type="entry name" value="BglG_antiterminators"/>
</dbReference>
<dbReference type="PANTHER" id="PTHR30185">
    <property type="entry name" value="CRYPTIC BETA-GLUCOSIDE BGL OPERON ANTITERMINATOR"/>
    <property type="match status" value="1"/>
</dbReference>
<dbReference type="PROSITE" id="PS00654">
    <property type="entry name" value="PRD_1"/>
    <property type="match status" value="1"/>
</dbReference>
<feature type="domain" description="PRD" evidence="3">
    <location>
        <begin position="67"/>
        <end position="172"/>
    </location>
</feature>
<dbReference type="PROSITE" id="PS51372">
    <property type="entry name" value="PRD_2"/>
    <property type="match status" value="2"/>
</dbReference>
<evidence type="ECO:0000256" key="1">
    <source>
        <dbReference type="ARBA" id="ARBA00009115"/>
    </source>
</evidence>
<dbReference type="InterPro" id="IPR011608">
    <property type="entry name" value="PRD"/>
</dbReference>
<dbReference type="Gene3D" id="1.20.890.100">
    <property type="match status" value="1"/>
</dbReference>
<dbReference type="SMART" id="SM01061">
    <property type="entry name" value="CAT_RBD"/>
    <property type="match status" value="1"/>
</dbReference>
<name>A0AAV4LAL6_9BACL</name>
<dbReference type="Proteomes" id="UP001057291">
    <property type="component" value="Unassembled WGS sequence"/>
</dbReference>
<evidence type="ECO:0000256" key="2">
    <source>
        <dbReference type="ARBA" id="ARBA00022737"/>
    </source>
</evidence>
<dbReference type="RefSeq" id="WP_282198124.1">
    <property type="nucleotide sequence ID" value="NZ_BOQE01000001.1"/>
</dbReference>
<comment type="caution">
    <text evidence="4">The sequence shown here is derived from an EMBL/GenBank/DDBJ whole genome shotgun (WGS) entry which is preliminary data.</text>
</comment>
<dbReference type="Pfam" id="PF00874">
    <property type="entry name" value="PRD"/>
    <property type="match status" value="2"/>
</dbReference>
<dbReference type="SUPFAM" id="SSF63520">
    <property type="entry name" value="PTS-regulatory domain, PRD"/>
    <property type="match status" value="2"/>
</dbReference>
<proteinExistence type="inferred from homology"/>
<dbReference type="AlphaFoldDB" id="A0AAV4LAL6"/>
<gene>
    <name evidence="4" type="primary">glcT</name>
    <name evidence="4" type="ORF">DNHGIG_04210</name>
</gene>
<dbReference type="SUPFAM" id="SSF50151">
    <property type="entry name" value="SacY-like RNA-binding domain"/>
    <property type="match status" value="1"/>
</dbReference>
<dbReference type="Gene3D" id="1.20.58.1950">
    <property type="match status" value="1"/>
</dbReference>
<dbReference type="GO" id="GO:0003723">
    <property type="term" value="F:RNA binding"/>
    <property type="evidence" value="ECO:0007669"/>
    <property type="project" value="InterPro"/>
</dbReference>
<keyword evidence="2" id="KW-0677">Repeat</keyword>
<evidence type="ECO:0000259" key="3">
    <source>
        <dbReference type="PROSITE" id="PS51372"/>
    </source>
</evidence>
<dbReference type="Gene3D" id="2.30.24.10">
    <property type="entry name" value="CAT RNA-binding domain"/>
    <property type="match status" value="1"/>
</dbReference>
<dbReference type="InterPro" id="IPR036650">
    <property type="entry name" value="CAT_RNA-bd_dom_sf"/>
</dbReference>
<dbReference type="InterPro" id="IPR004341">
    <property type="entry name" value="CAT_RNA-bd_dom"/>
</dbReference>
<dbReference type="GO" id="GO:0045893">
    <property type="term" value="P:positive regulation of DNA-templated transcription"/>
    <property type="evidence" value="ECO:0007669"/>
    <property type="project" value="InterPro"/>
</dbReference>
<dbReference type="EMBL" id="BOQE01000001">
    <property type="protein sequence ID" value="GIM44872.1"/>
    <property type="molecule type" value="Genomic_DNA"/>
</dbReference>
<keyword evidence="5" id="KW-1185">Reference proteome</keyword>
<evidence type="ECO:0000313" key="5">
    <source>
        <dbReference type="Proteomes" id="UP001057291"/>
    </source>
</evidence>
<protein>
    <submittedName>
        <fullName evidence="4">PtsGHI operon antiterminator</fullName>
    </submittedName>
</protein>
<comment type="similarity">
    <text evidence="1">Belongs to the transcriptional antiterminator BglG family. GlcT subfamily.</text>
</comment>
<feature type="domain" description="PRD" evidence="3">
    <location>
        <begin position="173"/>
        <end position="279"/>
    </location>
</feature>
<sequence>MAYKILKVLNNNVVFAEGKSRSEMVLVGKGIGFAKNKGDTLLEDQIEKIYVLQGETHREQYLQLIEQVDPQIVGVCEEIIQRAIQEWDEPLNPHIHVALTDHIAFAIERMNNGQVISNPFLAEIRVLYPEEYKIAEWAVQLIRERTGYELPPAEKGFITLHLHSARTNQGVGKALRAATLIGELVAMIEEELGGPLDENSLDYARLVTHLRFAIDSAETGEFSENRLLPLLKRDLPLCYDLATRVVQAIERALQVQVPESEIGYLTIHLSRLQQAIKKSK</sequence>
<dbReference type="NCBIfam" id="NF047357">
    <property type="entry name" value="antiterm_GlcT"/>
    <property type="match status" value="1"/>
</dbReference>
<dbReference type="Pfam" id="PF03123">
    <property type="entry name" value="CAT_RBD"/>
    <property type="match status" value="1"/>
</dbReference>
<dbReference type="PANTHER" id="PTHR30185:SF16">
    <property type="entry name" value="PROTEIN GLCT"/>
    <property type="match status" value="1"/>
</dbReference>